<dbReference type="Pfam" id="PF23899">
    <property type="entry name" value="SU10_portal"/>
    <property type="match status" value="1"/>
</dbReference>
<dbReference type="Proteomes" id="UP000721844">
    <property type="component" value="Unassembled WGS sequence"/>
</dbReference>
<evidence type="ECO:0000313" key="2">
    <source>
        <dbReference type="EMBL" id="MCB8880116.1"/>
    </source>
</evidence>
<dbReference type="EMBL" id="JAESVA010000002">
    <property type="protein sequence ID" value="MCB8880116.1"/>
    <property type="molecule type" value="Genomic_DNA"/>
</dbReference>
<proteinExistence type="predicted"/>
<sequence>MSASLGDLVPVIDIQGDAGSVKPEVRRAGGLTLVSNDGDVEINIGPEEDDGSDSSSDFGENLAETLNHGMLQRVANELLTDIDADDRSRTGWLDTRNEGLSLLGLEIQAPGSSAATGGAPLEGMSKVVSPLLLGEVLKAQATARGELLPSDGPVRVIDESTYGTGERDEIADALEKDMNTYLTRVATEYYPDTDRMLFYTAFGGSGFKKIFNCPLRRRPVSESVDAADLIVNAGATDLANARRVTHRIPMRESMVKRMQLVGAYRDIPLGQANYMASQVQERQAQIEGVDPVSQQPHDQNRTIFETCCELDLGEGPDDMPLPYRVTLDKDSSQILEVRRNWREDDDLYIAKKMYVRYPYIDAIGIYGIGLLHLLGNTSKAMTAATRELLDAGMFACFPGFLYGENASRQTTMDIRVAPGTGVKIETGGGNINEQVMALPYKEPSPVLMQLVQALGSSSKELAGSAELPVGQSQANMPVGTIMAILDQATKPMSAVHKRLHAAQAEEFQMLVDLFREDPEAFWQHGQRGIYEWDKETFIQALDTFELAPVSDPNDPTRTHRLMKAQALKTLAQMNPSGYDMNAIDSHILRMLGFSNPQQFFAKPGPPPPNPALLTLQLKQQELQQKAQIAEQANATKLQETQMRAQEAAADRASEERIEAQHMQTDRMRLGAELATDGIGGLHKTAEVRAQMDAAASEPPAGQGGQF</sequence>
<organism evidence="2 3">
    <name type="scientific">Acidisoma cellulosilyticum</name>
    <dbReference type="NCBI Taxonomy" id="2802395"/>
    <lineage>
        <taxon>Bacteria</taxon>
        <taxon>Pseudomonadati</taxon>
        <taxon>Pseudomonadota</taxon>
        <taxon>Alphaproteobacteria</taxon>
        <taxon>Acetobacterales</taxon>
        <taxon>Acidocellaceae</taxon>
        <taxon>Acidisoma</taxon>
    </lineage>
</organism>
<reference evidence="2 3" key="1">
    <citation type="journal article" date="2021" name="Microorganisms">
        <title>Acidisoma silvae sp. nov. and Acidisomacellulosilytica sp. nov., Two Acidophilic Bacteria Isolated from Decaying Wood, Hydrolyzing Cellulose and Producing Poly-3-hydroxybutyrate.</title>
        <authorList>
            <person name="Mieszkin S."/>
            <person name="Pouder E."/>
            <person name="Uroz S."/>
            <person name="Simon-Colin C."/>
            <person name="Alain K."/>
        </authorList>
    </citation>
    <scope>NUCLEOTIDE SEQUENCE [LARGE SCALE GENOMIC DNA]</scope>
    <source>
        <strain evidence="2 3">HW T5.17</strain>
    </source>
</reference>
<gene>
    <name evidence="2" type="ORF">ACELLULO517_07705</name>
</gene>
<dbReference type="RefSeq" id="WP_227306722.1">
    <property type="nucleotide sequence ID" value="NZ_JAESVA010000002.1"/>
</dbReference>
<accession>A0A963YZU3</accession>
<keyword evidence="3" id="KW-1185">Reference proteome</keyword>
<evidence type="ECO:0000313" key="3">
    <source>
        <dbReference type="Proteomes" id="UP000721844"/>
    </source>
</evidence>
<dbReference type="InterPro" id="IPR056909">
    <property type="entry name" value="SU10_portal"/>
</dbReference>
<feature type="coiled-coil region" evidence="1">
    <location>
        <begin position="612"/>
        <end position="639"/>
    </location>
</feature>
<name>A0A963YZU3_9PROT</name>
<evidence type="ECO:0000256" key="1">
    <source>
        <dbReference type="SAM" id="Coils"/>
    </source>
</evidence>
<protein>
    <recommendedName>
        <fullName evidence="4">Portal protein</fullName>
    </recommendedName>
</protein>
<keyword evidence="1" id="KW-0175">Coiled coil</keyword>
<dbReference type="AlphaFoldDB" id="A0A963YZU3"/>
<evidence type="ECO:0008006" key="4">
    <source>
        <dbReference type="Google" id="ProtNLM"/>
    </source>
</evidence>
<comment type="caution">
    <text evidence="2">The sequence shown here is derived from an EMBL/GenBank/DDBJ whole genome shotgun (WGS) entry which is preliminary data.</text>
</comment>